<dbReference type="EMBL" id="JAMFTQ010000011">
    <property type="protein sequence ID" value="MCP1388226.1"/>
    <property type="molecule type" value="Genomic_DNA"/>
</dbReference>
<organism evidence="1 2">
    <name type="scientific">Corynebacterium stercoris</name>
    <dbReference type="NCBI Taxonomy" id="2943490"/>
    <lineage>
        <taxon>Bacteria</taxon>
        <taxon>Bacillati</taxon>
        <taxon>Actinomycetota</taxon>
        <taxon>Actinomycetes</taxon>
        <taxon>Mycobacteriales</taxon>
        <taxon>Corynebacteriaceae</taxon>
        <taxon>Corynebacterium</taxon>
    </lineage>
</organism>
<accession>A0ABT1G2L1</accession>
<name>A0ABT1G2L1_9CORY</name>
<keyword evidence="2" id="KW-1185">Reference proteome</keyword>
<protein>
    <submittedName>
        <fullName evidence="1">Uncharacterized protein</fullName>
    </submittedName>
</protein>
<comment type="caution">
    <text evidence="1">The sequence shown here is derived from an EMBL/GenBank/DDBJ whole genome shotgun (WGS) entry which is preliminary data.</text>
</comment>
<sequence>MSNETAKRSREVKFLTKLRLLIAGITQASMLSPAKREDFAAATPWHPNMPMIPAEWSRPLSEVRDLAREALAGGGDTVFVPVLRDPELTDGVPMITACFFTSKNVDDFWSEEVSSMHGGVTMEDLVATLSPDKKWDYRDLESVGPLKTLIDIV</sequence>
<dbReference type="RefSeq" id="WP_253578520.1">
    <property type="nucleotide sequence ID" value="NZ_JAMFTQ010000011.1"/>
</dbReference>
<reference evidence="1" key="1">
    <citation type="submission" date="2022-05" db="EMBL/GenBank/DDBJ databases">
        <title>Corynebacterium sp. TA-R-1 sp. nov., isolated from human feces.</title>
        <authorList>
            <person name="Shamsuzzaman M."/>
            <person name="Dahal R.H."/>
        </authorList>
    </citation>
    <scope>NUCLEOTIDE SEQUENCE</scope>
    <source>
        <strain evidence="1">TA-R-1</strain>
    </source>
</reference>
<evidence type="ECO:0000313" key="2">
    <source>
        <dbReference type="Proteomes" id="UP001204000"/>
    </source>
</evidence>
<proteinExistence type="predicted"/>
<gene>
    <name evidence="1" type="ORF">M5J20_08525</name>
</gene>
<dbReference type="Proteomes" id="UP001204000">
    <property type="component" value="Unassembled WGS sequence"/>
</dbReference>
<evidence type="ECO:0000313" key="1">
    <source>
        <dbReference type="EMBL" id="MCP1388226.1"/>
    </source>
</evidence>